<organism evidence="7 8">
    <name type="scientific">Fusarium tjaetaba</name>
    <dbReference type="NCBI Taxonomy" id="1567544"/>
    <lineage>
        <taxon>Eukaryota</taxon>
        <taxon>Fungi</taxon>
        <taxon>Dikarya</taxon>
        <taxon>Ascomycota</taxon>
        <taxon>Pezizomycotina</taxon>
        <taxon>Sordariomycetes</taxon>
        <taxon>Hypocreomycetidae</taxon>
        <taxon>Hypocreales</taxon>
        <taxon>Nectriaceae</taxon>
        <taxon>Fusarium</taxon>
        <taxon>Fusarium fujikuroi species complex</taxon>
    </lineage>
</organism>
<feature type="repeat" description="ANK" evidence="4">
    <location>
        <begin position="454"/>
        <end position="486"/>
    </location>
</feature>
<dbReference type="InterPro" id="IPR030395">
    <property type="entry name" value="GP_PDE_dom"/>
</dbReference>
<dbReference type="GeneID" id="59300323"/>
<dbReference type="PROSITE" id="PS50088">
    <property type="entry name" value="ANK_REPEAT"/>
    <property type="match status" value="2"/>
</dbReference>
<dbReference type="Pfam" id="PF03009">
    <property type="entry name" value="GDPD"/>
    <property type="match status" value="1"/>
</dbReference>
<evidence type="ECO:0000256" key="2">
    <source>
        <dbReference type="ARBA" id="ARBA00022801"/>
    </source>
</evidence>
<evidence type="ECO:0000313" key="7">
    <source>
        <dbReference type="EMBL" id="KAF5646624.1"/>
    </source>
</evidence>
<protein>
    <submittedName>
        <fullName evidence="7">Ankyrin repeat-containing protein</fullName>
    </submittedName>
</protein>
<evidence type="ECO:0000259" key="5">
    <source>
        <dbReference type="PROSITE" id="PS51382"/>
    </source>
</evidence>
<dbReference type="GO" id="GO:0047389">
    <property type="term" value="F:glycerophosphocholine phosphodiesterase activity"/>
    <property type="evidence" value="ECO:0007669"/>
    <property type="project" value="TreeGrafter"/>
</dbReference>
<dbReference type="Proteomes" id="UP000530670">
    <property type="component" value="Unassembled WGS sequence"/>
</dbReference>
<evidence type="ECO:0000256" key="3">
    <source>
        <dbReference type="ARBA" id="ARBA00023043"/>
    </source>
</evidence>
<evidence type="ECO:0000259" key="6">
    <source>
        <dbReference type="PROSITE" id="PS51704"/>
    </source>
</evidence>
<feature type="repeat" description="ANK" evidence="4">
    <location>
        <begin position="420"/>
        <end position="452"/>
    </location>
</feature>
<feature type="domain" description="GP-PDE" evidence="6">
    <location>
        <begin position="672"/>
        <end position="1003"/>
    </location>
</feature>
<dbReference type="SUPFAM" id="SSF48403">
    <property type="entry name" value="Ankyrin repeat"/>
    <property type="match status" value="1"/>
</dbReference>
<dbReference type="PROSITE" id="PS50297">
    <property type="entry name" value="ANK_REP_REGION"/>
    <property type="match status" value="2"/>
</dbReference>
<dbReference type="InterPro" id="IPR017946">
    <property type="entry name" value="PLC-like_Pdiesterase_TIM-brl"/>
</dbReference>
<dbReference type="InterPro" id="IPR002110">
    <property type="entry name" value="Ankyrin_rpt"/>
</dbReference>
<gene>
    <name evidence="7" type="ORF">FTJAE_1914</name>
</gene>
<dbReference type="SMART" id="SM00248">
    <property type="entry name" value="ANK"/>
    <property type="match status" value="5"/>
</dbReference>
<comment type="caution">
    <text evidence="7">The sequence shown here is derived from an EMBL/GenBank/DDBJ whole genome shotgun (WGS) entry which is preliminary data.</text>
</comment>
<dbReference type="RefSeq" id="XP_037210874.1">
    <property type="nucleotide sequence ID" value="XM_037348053.1"/>
</dbReference>
<evidence type="ECO:0000256" key="4">
    <source>
        <dbReference type="PROSITE-ProRule" id="PRU00023"/>
    </source>
</evidence>
<evidence type="ECO:0000256" key="1">
    <source>
        <dbReference type="ARBA" id="ARBA00022737"/>
    </source>
</evidence>
<dbReference type="InterPro" id="IPR004331">
    <property type="entry name" value="SPX_dom"/>
</dbReference>
<dbReference type="CDD" id="cd14447">
    <property type="entry name" value="SPX"/>
    <property type="match status" value="1"/>
</dbReference>
<dbReference type="Gene3D" id="3.20.20.190">
    <property type="entry name" value="Phosphatidylinositol (PI) phosphodiesterase"/>
    <property type="match status" value="1"/>
</dbReference>
<proteinExistence type="predicted"/>
<dbReference type="InterPro" id="IPR051578">
    <property type="entry name" value="GDPD"/>
</dbReference>
<dbReference type="OrthoDB" id="197419at2759"/>
<dbReference type="InterPro" id="IPR036770">
    <property type="entry name" value="Ankyrin_rpt-contain_sf"/>
</dbReference>
<dbReference type="GO" id="GO:0046475">
    <property type="term" value="P:glycerophospholipid catabolic process"/>
    <property type="evidence" value="ECO:0007669"/>
    <property type="project" value="TreeGrafter"/>
</dbReference>
<dbReference type="Pfam" id="PF12796">
    <property type="entry name" value="Ank_2"/>
    <property type="match status" value="1"/>
</dbReference>
<dbReference type="Pfam" id="PF25329">
    <property type="entry name" value="C2_GDE1"/>
    <property type="match status" value="1"/>
</dbReference>
<dbReference type="Gene3D" id="1.25.40.20">
    <property type="entry name" value="Ankyrin repeat-containing domain"/>
    <property type="match status" value="2"/>
</dbReference>
<reference evidence="7 8" key="1">
    <citation type="submission" date="2020-05" db="EMBL/GenBank/DDBJ databases">
        <title>Identification and distribution of gene clusters putatively required for synthesis of sphingolipid metabolism inhibitors in phylogenetically diverse species of the filamentous fungus Fusarium.</title>
        <authorList>
            <person name="Kim H.-S."/>
            <person name="Busman M."/>
            <person name="Brown D.W."/>
            <person name="Divon H."/>
            <person name="Uhlig S."/>
            <person name="Proctor R.H."/>
        </authorList>
    </citation>
    <scope>NUCLEOTIDE SEQUENCE [LARGE SCALE GENOMIC DNA]</scope>
    <source>
        <strain evidence="7 8">NRRL 66243</strain>
    </source>
</reference>
<evidence type="ECO:0000313" key="8">
    <source>
        <dbReference type="Proteomes" id="UP000530670"/>
    </source>
</evidence>
<dbReference type="SUPFAM" id="SSF51695">
    <property type="entry name" value="PLC-like phosphodiesterases"/>
    <property type="match status" value="1"/>
</dbReference>
<keyword evidence="8" id="KW-1185">Reference proteome</keyword>
<keyword evidence="1" id="KW-0677">Repeat</keyword>
<keyword evidence="3 4" id="KW-0040">ANK repeat</keyword>
<keyword evidence="2" id="KW-0378">Hydrolase</keyword>
<accession>A0A8H5W6D4</accession>
<dbReference type="PROSITE" id="PS51382">
    <property type="entry name" value="SPX"/>
    <property type="match status" value="1"/>
</dbReference>
<sequence>MRFGRNLHRWQVPSWADSYVNYSYLKGLVKKKPTVTILNRAIELEINAADDFLSRQNNLIELQIETLNKNWGIEIGCAQSPYYHDVSKHELRALTSLLQDFAHDVAQYHLFAKANHDAISRILNKAVAIYGFEKPCNVALLSRLDDWCHSLISCLVQLNNTLRAVGSATKREELAVTPRSLLLERYGQNRFPPETIRCLAEDNDILLDASLKRQYPSISTDRSLALSQLAQIATIHQSIRCQGVFLASPKFDPDQDIVVYKDLLHQIIQSLARFQRYRDDSSATKAFARVLELLGPGHRFLLCTKDRLGRLPLHDAARLGLDGVCREMIAAIRAQPSETWKQKLYVLPDVFGLTPLDYAVQLGHTTVVELLFTELSFKHLSNEQRVDISGTLATAVRSGFIDISRRLIHEAWGFRFVSRFGQTVLHLAAERGLSVLVESLVALGVDVNARGDARGWTPISTACVQGHTETVEVLLQAGAEANIEDQRGWFAQDHAAYRGHMQVLKAFSIRGSSFLSDKYGAYHSKLNVLPQRSPTDSIIFMYLGTLNLFKRAAGVDITQYRRSISPVLIPDTCLDLSISLSGVPDQGHTISFPVIPEASDQPWCFTVSDPDNATIMFKVTSPLEDKPIGIAVALLNALKQGLGANRESLVRDFTLPLISDNHDYVRTVVFTFVVARPLSLQKQAPTEAQVLELGKGSSLGGHRGTDLCVMSSRSHVDLVEQSFQTAVEHGADVVEFGCNPPMHTLTLEQFMDVNNALSTIQCLNDILERLPWEQSDRPRAATNLRRNSLGALRDMATKALISQMEHTLDYPRFKSYLRGHSIHEPFITLEMLLCNLSEDVPLDIELKYPMLYEAEDFQMDAFAFDINHFLDKILYVIYSFAGPWRRIIFSSFSPEICIVLVAKQQPYPVLFLNDASNCMTGDMRATSLQTAVRFAYRFGLAGVAMASEPFIASPGLAGFVRRQGLYTATYGPLNDDAEGLELQAKAGIDLIVVNKVKHARQVLSHVQGLRMQPESS</sequence>
<dbReference type="PROSITE" id="PS51704">
    <property type="entry name" value="GP_PDE"/>
    <property type="match status" value="1"/>
</dbReference>
<dbReference type="PANTHER" id="PTHR22958">
    <property type="entry name" value="GLYCEROPHOSPHORYL DIESTER PHOSPHODIESTERASE"/>
    <property type="match status" value="1"/>
</dbReference>
<dbReference type="InterPro" id="IPR057506">
    <property type="entry name" value="C2_GPCPD1"/>
</dbReference>
<name>A0A8H5W6D4_9HYPO</name>
<dbReference type="EMBL" id="JAAQRI010000035">
    <property type="protein sequence ID" value="KAF5646624.1"/>
    <property type="molecule type" value="Genomic_DNA"/>
</dbReference>
<dbReference type="PANTHER" id="PTHR22958:SF1">
    <property type="entry name" value="GLYCEROPHOSPHOCHOLINE PHOSPHODIESTERASE GPCPD1"/>
    <property type="match status" value="1"/>
</dbReference>
<feature type="domain" description="SPX" evidence="5">
    <location>
        <begin position="1"/>
        <end position="140"/>
    </location>
</feature>
<dbReference type="AlphaFoldDB" id="A0A8H5W6D4"/>